<dbReference type="InterPro" id="IPR007110">
    <property type="entry name" value="Ig-like_dom"/>
</dbReference>
<dbReference type="GO" id="GO:0007155">
    <property type="term" value="P:cell adhesion"/>
    <property type="evidence" value="ECO:0007669"/>
    <property type="project" value="UniProtKB-KW"/>
</dbReference>
<keyword evidence="10" id="KW-0732">Signal</keyword>
<dbReference type="PANTHER" id="PTHR12035:SF128">
    <property type="entry name" value="BRANCHED CHAIN KETO ACID DEHYDROGENASE E1 SUBUNIT BETA,-LIKE-RELATED"/>
    <property type="match status" value="1"/>
</dbReference>
<dbReference type="Proteomes" id="UP001155660">
    <property type="component" value="Chromosome B15"/>
</dbReference>
<keyword evidence="4" id="KW-0130">Cell adhesion</keyword>
<evidence type="ECO:0000256" key="4">
    <source>
        <dbReference type="ARBA" id="ARBA00022889"/>
    </source>
</evidence>
<dbReference type="GO" id="GO:0033691">
    <property type="term" value="F:sialic acid binding"/>
    <property type="evidence" value="ECO:0007669"/>
    <property type="project" value="TreeGrafter"/>
</dbReference>
<feature type="domain" description="Ig-like" evidence="11">
    <location>
        <begin position="240"/>
        <end position="325"/>
    </location>
</feature>
<evidence type="ECO:0000256" key="6">
    <source>
        <dbReference type="ARBA" id="ARBA00023136"/>
    </source>
</evidence>
<feature type="signal peptide" evidence="10">
    <location>
        <begin position="1"/>
        <end position="19"/>
    </location>
</feature>
<proteinExistence type="inferred from homology"/>
<accession>A0A9Q9X5Z5</accession>
<evidence type="ECO:0000256" key="10">
    <source>
        <dbReference type="SAM" id="SignalP"/>
    </source>
</evidence>
<evidence type="ECO:0000313" key="12">
    <source>
        <dbReference type="RefSeq" id="XP_042595872.1"/>
    </source>
</evidence>
<evidence type="ECO:0000259" key="11">
    <source>
        <dbReference type="PROSITE" id="PS50835"/>
    </source>
</evidence>
<keyword evidence="6 9" id="KW-0472">Membrane</keyword>
<dbReference type="RefSeq" id="XP_042595872.1">
    <property type="nucleotide sequence ID" value="XM_042739938.1"/>
</dbReference>
<evidence type="ECO:0000256" key="5">
    <source>
        <dbReference type="ARBA" id="ARBA00022989"/>
    </source>
</evidence>
<feature type="transmembrane region" description="Helical" evidence="9">
    <location>
        <begin position="370"/>
        <end position="392"/>
    </location>
</feature>
<comment type="subcellular location">
    <subcellularLocation>
        <location evidence="1">Membrane</location>
        <topology evidence="1">Single-pass membrane protein</topology>
    </subcellularLocation>
</comment>
<dbReference type="PANTHER" id="PTHR12035">
    <property type="entry name" value="SIALIC ACID BINDING IMMUNOGLOBULIN-LIKE LECTIN"/>
    <property type="match status" value="1"/>
</dbReference>
<evidence type="ECO:0000256" key="1">
    <source>
        <dbReference type="ARBA" id="ARBA00004167"/>
    </source>
</evidence>
<sequence>MHIISRCTILFILICCVQANNNDKSNSKNKDWNISFNPAEVTAVSGLCALISCTFTYPEKAQPKTVQINKCIDPTKCKNVIEIQIGGRKLIETEQIKWLEPDHTKNNCSIIIKEIKEDEREYNFKFVKQSETLHNSSVKIIIQDKPKMNNPDLSEGEETNLTCSAPFPCPGAPPVITWWIKKIGGNIIYLKDNITLNTSENLYLSTLTLTPSSDLHNGTVGCGVSYGNKNISTRRTLKVKYVKTLRILGNSKVMEGDTLSLNCTVESHPPSSDPVWSFSGTTETFMNQTFAGSLMITNVRKEHAGVYGCTRTYRNKTLNASFTISIISDTNKSKVKESFSPGSNNTAPNDTRNTTGIIEDFLKNWDTSKILTFVAGMLCSALIFSVVLCCLVSCHRGKKHKVPTANPDTEVNLEMVPTDAAQTGTNEETPLHGQLNGGNPNTAGPTDGAEENEAIGMDAKETDYASIDYSLLKNRAPEEEEKEPTSTDYAEIKRDKRRDEKERAVLRDGDDQIETQDQMEGEEELYSNSQELKF</sequence>
<evidence type="ECO:0000256" key="8">
    <source>
        <dbReference type="SAM" id="MobiDB-lite"/>
    </source>
</evidence>
<dbReference type="AlphaFoldDB" id="A0A9Q9X5Z5"/>
<dbReference type="Pfam" id="PF13927">
    <property type="entry name" value="Ig_3"/>
    <property type="match status" value="1"/>
</dbReference>
<feature type="domain" description="Ig-like" evidence="11">
    <location>
        <begin position="146"/>
        <end position="238"/>
    </location>
</feature>
<gene>
    <name evidence="12" type="primary">LOC109098982</name>
</gene>
<evidence type="ECO:0000256" key="3">
    <source>
        <dbReference type="ARBA" id="ARBA00022734"/>
    </source>
</evidence>
<dbReference type="InterPro" id="IPR003599">
    <property type="entry name" value="Ig_sub"/>
</dbReference>
<feature type="compositionally biased region" description="Acidic residues" evidence="8">
    <location>
        <begin position="511"/>
        <end position="525"/>
    </location>
</feature>
<dbReference type="GO" id="GO:0005886">
    <property type="term" value="C:plasma membrane"/>
    <property type="evidence" value="ECO:0007669"/>
    <property type="project" value="TreeGrafter"/>
</dbReference>
<feature type="compositionally biased region" description="Basic and acidic residues" evidence="8">
    <location>
        <begin position="490"/>
        <end position="510"/>
    </location>
</feature>
<protein>
    <submittedName>
        <fullName evidence="12">Sialic acid-binding Ig-like lectin 14 isoform X2</fullName>
    </submittedName>
</protein>
<dbReference type="InterPro" id="IPR051036">
    <property type="entry name" value="SIGLEC"/>
</dbReference>
<evidence type="ECO:0000256" key="7">
    <source>
        <dbReference type="ARBA" id="ARBA00038361"/>
    </source>
</evidence>
<evidence type="ECO:0000256" key="9">
    <source>
        <dbReference type="SAM" id="Phobius"/>
    </source>
</evidence>
<feature type="region of interest" description="Disordered" evidence="8">
    <location>
        <begin position="473"/>
        <end position="534"/>
    </location>
</feature>
<keyword evidence="2 9" id="KW-0812">Transmembrane</keyword>
<dbReference type="GeneID" id="109098982"/>
<reference evidence="12" key="1">
    <citation type="submission" date="2025-08" db="UniProtKB">
        <authorList>
            <consortium name="RefSeq"/>
        </authorList>
    </citation>
    <scope>IDENTIFICATION</scope>
    <source>
        <tissue evidence="12">Muscle</tissue>
    </source>
</reference>
<dbReference type="GO" id="GO:0030246">
    <property type="term" value="F:carbohydrate binding"/>
    <property type="evidence" value="ECO:0007669"/>
    <property type="project" value="UniProtKB-KW"/>
</dbReference>
<name>A0A9Q9X5Z5_CYPCA</name>
<dbReference type="PROSITE" id="PS50835">
    <property type="entry name" value="IG_LIKE"/>
    <property type="match status" value="2"/>
</dbReference>
<organism evidence="12">
    <name type="scientific">Cyprinus carpio</name>
    <name type="common">Common carp</name>
    <dbReference type="NCBI Taxonomy" id="7962"/>
    <lineage>
        <taxon>Eukaryota</taxon>
        <taxon>Metazoa</taxon>
        <taxon>Chordata</taxon>
        <taxon>Craniata</taxon>
        <taxon>Vertebrata</taxon>
        <taxon>Euteleostomi</taxon>
        <taxon>Actinopterygii</taxon>
        <taxon>Neopterygii</taxon>
        <taxon>Teleostei</taxon>
        <taxon>Ostariophysi</taxon>
        <taxon>Cypriniformes</taxon>
        <taxon>Cyprinidae</taxon>
        <taxon>Cyprininae</taxon>
        <taxon>Cyprinus</taxon>
    </lineage>
</organism>
<comment type="similarity">
    <text evidence="7">Belongs to the immunoglobulin superfamily. SIGLEC (sialic acid binding Ig-like lectin) family.</text>
</comment>
<dbReference type="SMART" id="SM00409">
    <property type="entry name" value="IG"/>
    <property type="match status" value="3"/>
</dbReference>
<evidence type="ECO:0000256" key="2">
    <source>
        <dbReference type="ARBA" id="ARBA00022692"/>
    </source>
</evidence>
<keyword evidence="3" id="KW-0430">Lectin</keyword>
<feature type="region of interest" description="Disordered" evidence="8">
    <location>
        <begin position="423"/>
        <end position="450"/>
    </location>
</feature>
<keyword evidence="5 9" id="KW-1133">Transmembrane helix</keyword>
<feature type="chain" id="PRO_5040293612" evidence="10">
    <location>
        <begin position="20"/>
        <end position="534"/>
    </location>
</feature>